<name>A0A1T4Y061_9BACT</name>
<proteinExistence type="predicted"/>
<evidence type="ECO:0000313" key="2">
    <source>
        <dbReference type="Proteomes" id="UP000190774"/>
    </source>
</evidence>
<accession>A0A1T4Y061</accession>
<dbReference type="STRING" id="48467.SAMN02745166_02302"/>
<reference evidence="2" key="1">
    <citation type="submission" date="2017-02" db="EMBL/GenBank/DDBJ databases">
        <authorList>
            <person name="Varghese N."/>
            <person name="Submissions S."/>
        </authorList>
    </citation>
    <scope>NUCLEOTIDE SEQUENCE [LARGE SCALE GENOMIC DNA]</scope>
    <source>
        <strain evidence="2">ATCC 700200</strain>
    </source>
</reference>
<keyword evidence="2" id="KW-1185">Reference proteome</keyword>
<dbReference type="AlphaFoldDB" id="A0A1T4Y061"/>
<gene>
    <name evidence="1" type="ORF">SAMN02745166_02302</name>
</gene>
<dbReference type="EMBL" id="FUYE01000006">
    <property type="protein sequence ID" value="SKA95166.1"/>
    <property type="molecule type" value="Genomic_DNA"/>
</dbReference>
<dbReference type="Proteomes" id="UP000190774">
    <property type="component" value="Unassembled WGS sequence"/>
</dbReference>
<dbReference type="RefSeq" id="WP_078813503.1">
    <property type="nucleotide sequence ID" value="NZ_FUYE01000006.1"/>
</dbReference>
<evidence type="ECO:0000313" key="1">
    <source>
        <dbReference type="EMBL" id="SKA95166.1"/>
    </source>
</evidence>
<organism evidence="1 2">
    <name type="scientific">Prosthecobacter debontii</name>
    <dbReference type="NCBI Taxonomy" id="48467"/>
    <lineage>
        <taxon>Bacteria</taxon>
        <taxon>Pseudomonadati</taxon>
        <taxon>Verrucomicrobiota</taxon>
        <taxon>Verrucomicrobiia</taxon>
        <taxon>Verrucomicrobiales</taxon>
        <taxon>Verrucomicrobiaceae</taxon>
        <taxon>Prosthecobacter</taxon>
    </lineage>
</organism>
<sequence length="84" mass="9097">MTSQLRTVSVTTSYAPLPNLACSRVSILNRTGYDMQVRIATETQANQQITLPHGLSVAVQSTNAKFIEIKSTTYASGVQLVIDP</sequence>
<protein>
    <submittedName>
        <fullName evidence="1">Uncharacterized protein</fullName>
    </submittedName>
</protein>